<feature type="transmembrane region" description="Helical" evidence="1">
    <location>
        <begin position="296"/>
        <end position="319"/>
    </location>
</feature>
<feature type="transmembrane region" description="Helical" evidence="1">
    <location>
        <begin position="227"/>
        <end position="251"/>
    </location>
</feature>
<keyword evidence="1" id="KW-0472">Membrane</keyword>
<evidence type="ECO:0000256" key="1">
    <source>
        <dbReference type="SAM" id="Phobius"/>
    </source>
</evidence>
<name>A0A9K3LPK4_9STRA</name>
<sequence length="334" mass="35712">MAPSLFNVILCVASLSAGIWAFVTTQAVTKDQFQPIITACTSPNFEESGYHRYDKRVGLVALDFLVCLITQFMGDLTTMVPMGLLTWGTTILGAIPATMVMMLEANRKTNSGLLKWPVAISLLGQLFGISVIFPAVWVPSYVFFAAKESGGAVNGTLARSLVVFVLPPVFLTIALFTLDVQSDAWTTCAGILGGPIICFFALAPTLLAAPDNATNKQVAQASRSSAISFGIGGLVSTCGWFYMLYVVYLHFGTDLPTLFQAVWTEAHPSIKFMSVDASILWMGLVFHIATRKLSSAVEAVVLTPLFGPGGACCMALASLELDRAAAQNKGTKKE</sequence>
<dbReference type="EMBL" id="JAGRRH010000007">
    <property type="protein sequence ID" value="KAG7366229.1"/>
    <property type="molecule type" value="Genomic_DNA"/>
</dbReference>
<feature type="transmembrane region" description="Helical" evidence="1">
    <location>
        <begin position="57"/>
        <end position="74"/>
    </location>
</feature>
<dbReference type="OrthoDB" id="2155462at2759"/>
<reference evidence="2" key="2">
    <citation type="submission" date="2021-04" db="EMBL/GenBank/DDBJ databases">
        <authorList>
            <person name="Podell S."/>
        </authorList>
    </citation>
    <scope>NUCLEOTIDE SEQUENCE</scope>
    <source>
        <strain evidence="2">Hildebrandi</strain>
    </source>
</reference>
<proteinExistence type="predicted"/>
<feature type="transmembrane region" description="Helical" evidence="1">
    <location>
        <begin position="157"/>
        <end position="178"/>
    </location>
</feature>
<feature type="transmembrane region" description="Helical" evidence="1">
    <location>
        <begin position="6"/>
        <end position="23"/>
    </location>
</feature>
<keyword evidence="1" id="KW-1133">Transmembrane helix</keyword>
<dbReference type="Proteomes" id="UP000693970">
    <property type="component" value="Unassembled WGS sequence"/>
</dbReference>
<feature type="transmembrane region" description="Helical" evidence="1">
    <location>
        <begin position="272"/>
        <end position="290"/>
    </location>
</feature>
<reference evidence="2" key="1">
    <citation type="journal article" date="2021" name="Sci. Rep.">
        <title>Diploid genomic architecture of Nitzschia inconspicua, an elite biomass production diatom.</title>
        <authorList>
            <person name="Oliver A."/>
            <person name="Podell S."/>
            <person name="Pinowska A."/>
            <person name="Traller J.C."/>
            <person name="Smith S.R."/>
            <person name="McClure R."/>
            <person name="Beliaev A."/>
            <person name="Bohutskyi P."/>
            <person name="Hill E.A."/>
            <person name="Rabines A."/>
            <person name="Zheng H."/>
            <person name="Allen L.Z."/>
            <person name="Kuo A."/>
            <person name="Grigoriev I.V."/>
            <person name="Allen A.E."/>
            <person name="Hazlebeck D."/>
            <person name="Allen E.E."/>
        </authorList>
    </citation>
    <scope>NUCLEOTIDE SEQUENCE</scope>
    <source>
        <strain evidence="2">Hildebrandi</strain>
    </source>
</reference>
<evidence type="ECO:0000313" key="2">
    <source>
        <dbReference type="EMBL" id="KAG7366229.1"/>
    </source>
</evidence>
<feature type="transmembrane region" description="Helical" evidence="1">
    <location>
        <begin position="185"/>
        <end position="207"/>
    </location>
</feature>
<comment type="caution">
    <text evidence="2">The sequence shown here is derived from an EMBL/GenBank/DDBJ whole genome shotgun (WGS) entry which is preliminary data.</text>
</comment>
<dbReference type="AlphaFoldDB" id="A0A9K3LPK4"/>
<keyword evidence="3" id="KW-1185">Reference proteome</keyword>
<organism evidence="2 3">
    <name type="scientific">Nitzschia inconspicua</name>
    <dbReference type="NCBI Taxonomy" id="303405"/>
    <lineage>
        <taxon>Eukaryota</taxon>
        <taxon>Sar</taxon>
        <taxon>Stramenopiles</taxon>
        <taxon>Ochrophyta</taxon>
        <taxon>Bacillariophyta</taxon>
        <taxon>Bacillariophyceae</taxon>
        <taxon>Bacillariophycidae</taxon>
        <taxon>Bacillariales</taxon>
        <taxon>Bacillariaceae</taxon>
        <taxon>Nitzschia</taxon>
    </lineage>
</organism>
<evidence type="ECO:0000313" key="3">
    <source>
        <dbReference type="Proteomes" id="UP000693970"/>
    </source>
</evidence>
<gene>
    <name evidence="2" type="ORF">IV203_028899</name>
</gene>
<feature type="transmembrane region" description="Helical" evidence="1">
    <location>
        <begin position="113"/>
        <end position="137"/>
    </location>
</feature>
<keyword evidence="1" id="KW-0812">Transmembrane</keyword>
<protein>
    <submittedName>
        <fullName evidence="2">Uncharacterized protein</fullName>
    </submittedName>
</protein>
<feature type="transmembrane region" description="Helical" evidence="1">
    <location>
        <begin position="80"/>
        <end position="101"/>
    </location>
</feature>
<accession>A0A9K3LPK4</accession>